<feature type="domain" description="Transposase IS200-like" evidence="1">
    <location>
        <begin position="9"/>
        <end position="149"/>
    </location>
</feature>
<evidence type="ECO:0000313" key="2">
    <source>
        <dbReference type="EMBL" id="TCO08786.1"/>
    </source>
</evidence>
<dbReference type="NCBIfam" id="NF047646">
    <property type="entry name" value="REP_Tyr_transpos"/>
    <property type="match status" value="1"/>
</dbReference>
<dbReference type="OrthoDB" id="9788881at2"/>
<dbReference type="Pfam" id="PF01797">
    <property type="entry name" value="Y1_Tnp"/>
    <property type="match status" value="1"/>
</dbReference>
<keyword evidence="3" id="KW-1185">Reference proteome</keyword>
<sequence>MSDKYKIFDNSKAYFLTLTVVGWIDVFTRKNHKQTLFNSLRYCQKEKGLEIYAYCLMPSHLHIIAKAVSKRHSLSDILRDFKKFTSKAIVHAIINEPESRREWMLSYFKKAAENLKNVKDYKFWQHGNHAEIIESNKFFDQKLNYIHNNPVDEQIVERPEDYLWSSARNYAGLSNYLEIVKESIKLERI</sequence>
<accession>A0A4R2GKN0</accession>
<name>A0A4R2GKN0_9BACT</name>
<proteinExistence type="predicted"/>
<dbReference type="GO" id="GO:0004803">
    <property type="term" value="F:transposase activity"/>
    <property type="evidence" value="ECO:0007669"/>
    <property type="project" value="InterPro"/>
</dbReference>
<dbReference type="InterPro" id="IPR002686">
    <property type="entry name" value="Transposase_17"/>
</dbReference>
<dbReference type="PANTHER" id="PTHR36966:SF1">
    <property type="entry name" value="REP-ASSOCIATED TYROSINE TRANSPOSASE"/>
    <property type="match status" value="1"/>
</dbReference>
<dbReference type="SUPFAM" id="SSF143422">
    <property type="entry name" value="Transposase IS200-like"/>
    <property type="match status" value="1"/>
</dbReference>
<reference evidence="2 3" key="1">
    <citation type="submission" date="2019-03" db="EMBL/GenBank/DDBJ databases">
        <title>Genomic Encyclopedia of Type Strains, Phase IV (KMG-IV): sequencing the most valuable type-strain genomes for metagenomic binning, comparative biology and taxonomic classification.</title>
        <authorList>
            <person name="Goeker M."/>
        </authorList>
    </citation>
    <scope>NUCLEOTIDE SEQUENCE [LARGE SCALE GENOMIC DNA]</scope>
    <source>
        <strain evidence="2 3">DSM 24179</strain>
    </source>
</reference>
<organism evidence="2 3">
    <name type="scientific">Natronoflexus pectinivorans</name>
    <dbReference type="NCBI Taxonomy" id="682526"/>
    <lineage>
        <taxon>Bacteria</taxon>
        <taxon>Pseudomonadati</taxon>
        <taxon>Bacteroidota</taxon>
        <taxon>Bacteroidia</taxon>
        <taxon>Marinilabiliales</taxon>
        <taxon>Marinilabiliaceae</taxon>
        <taxon>Natronoflexus</taxon>
    </lineage>
</organism>
<dbReference type="GO" id="GO:0006313">
    <property type="term" value="P:DNA transposition"/>
    <property type="evidence" value="ECO:0007669"/>
    <property type="project" value="InterPro"/>
</dbReference>
<dbReference type="PANTHER" id="PTHR36966">
    <property type="entry name" value="REP-ASSOCIATED TYROSINE TRANSPOSASE"/>
    <property type="match status" value="1"/>
</dbReference>
<protein>
    <submittedName>
        <fullName evidence="2">REP element-mobilizing transposase RayT</fullName>
    </submittedName>
</protein>
<gene>
    <name evidence="2" type="ORF">EV194_10497</name>
</gene>
<dbReference type="Gene3D" id="3.30.70.1290">
    <property type="entry name" value="Transposase IS200-like"/>
    <property type="match status" value="1"/>
</dbReference>
<dbReference type="EMBL" id="SLWK01000004">
    <property type="protein sequence ID" value="TCO08786.1"/>
    <property type="molecule type" value="Genomic_DNA"/>
</dbReference>
<dbReference type="GO" id="GO:0043565">
    <property type="term" value="F:sequence-specific DNA binding"/>
    <property type="evidence" value="ECO:0007669"/>
    <property type="project" value="TreeGrafter"/>
</dbReference>
<dbReference type="RefSeq" id="WP_132433371.1">
    <property type="nucleotide sequence ID" value="NZ_SLWK01000004.1"/>
</dbReference>
<comment type="caution">
    <text evidence="2">The sequence shown here is derived from an EMBL/GenBank/DDBJ whole genome shotgun (WGS) entry which is preliminary data.</text>
</comment>
<evidence type="ECO:0000313" key="3">
    <source>
        <dbReference type="Proteomes" id="UP000295221"/>
    </source>
</evidence>
<dbReference type="InterPro" id="IPR052715">
    <property type="entry name" value="RAYT_transposase"/>
</dbReference>
<dbReference type="AlphaFoldDB" id="A0A4R2GKN0"/>
<evidence type="ECO:0000259" key="1">
    <source>
        <dbReference type="SMART" id="SM01321"/>
    </source>
</evidence>
<dbReference type="InterPro" id="IPR036515">
    <property type="entry name" value="Transposase_17_sf"/>
</dbReference>
<dbReference type="SMART" id="SM01321">
    <property type="entry name" value="Y1_Tnp"/>
    <property type="match status" value="1"/>
</dbReference>
<dbReference type="Proteomes" id="UP000295221">
    <property type="component" value="Unassembled WGS sequence"/>
</dbReference>